<sequence length="512" mass="55199">MTALHHPLQITLVIDNPEQLLHGCTPVRQFDRVGGSIGSVGCDWRLNDRQHRVQPQHCELRLREGRFCVIDVCGQTRLNGHDLALGLQTTIRLNDGDRLHIGAYIVIVHLHNADITSHSRQQTVSALLRHSESPLDALLDGFVPPSDVAPAVDMTSRDLLQLIRPADAHASCDPLLALEASQPPARATTLTLDLFDPPQRDAPAVAEARIALSEGMRPAIEQRHWSSPDDSAPCVTPRPGTGSHSMMARALMLLTACLLLGGCTMLGKLGQVIISPSTPVGGPDEQPTRITLSLHATRTVNPNPAGVYQVPDATLTTSPTAYGATVSAGSSVELTDKLYALLDHLQTVAPAHSPLLDDVAQAGDAPLMSPAQPAVLGTYSDPLVTLTLPNQPSALAPGPEQLATPIAFKILQLKDDSLLLNATAQALAADLKQALGSTYIQDDDYLLTPGQFKFINYQAINEDTRYLAVIARYHDANTAQWKHSVRLEPTGRTYALLVQLDEARVELKAEHP</sequence>
<dbReference type="InterPro" id="IPR008984">
    <property type="entry name" value="SMAD_FHA_dom_sf"/>
</dbReference>
<dbReference type="RefSeq" id="WP_150803491.1">
    <property type="nucleotide sequence ID" value="NZ_CABVHY010000008.1"/>
</dbReference>
<name>A0A5E7C9T8_PSEFL</name>
<dbReference type="OrthoDB" id="8655355at2"/>
<dbReference type="InterPro" id="IPR017734">
    <property type="entry name" value="T6SS_SciN"/>
</dbReference>
<evidence type="ECO:0000313" key="2">
    <source>
        <dbReference type="EMBL" id="VVN92501.1"/>
    </source>
</evidence>
<dbReference type="PANTHER" id="PTHR37625:SF5">
    <property type="entry name" value="LIPOPROTEIN"/>
    <property type="match status" value="1"/>
</dbReference>
<dbReference type="Proteomes" id="UP000379480">
    <property type="component" value="Unassembled WGS sequence"/>
</dbReference>
<dbReference type="Gene3D" id="2.60.200.20">
    <property type="match status" value="1"/>
</dbReference>
<dbReference type="PANTHER" id="PTHR37625">
    <property type="entry name" value="OUTER MEMBRANE LIPOPROTEIN-RELATED"/>
    <property type="match status" value="1"/>
</dbReference>
<dbReference type="AlphaFoldDB" id="A0A5E7C9T8"/>
<dbReference type="CDD" id="cd00060">
    <property type="entry name" value="FHA"/>
    <property type="match status" value="1"/>
</dbReference>
<dbReference type="Pfam" id="PF12790">
    <property type="entry name" value="T6SS-SciN"/>
    <property type="match status" value="1"/>
</dbReference>
<dbReference type="NCBIfam" id="TIGR03352">
    <property type="entry name" value="VI_chp_3"/>
    <property type="match status" value="1"/>
</dbReference>
<dbReference type="InterPro" id="IPR038706">
    <property type="entry name" value="Type_VI_SciN-like_sf"/>
</dbReference>
<dbReference type="Pfam" id="PF00498">
    <property type="entry name" value="FHA"/>
    <property type="match status" value="1"/>
</dbReference>
<gene>
    <name evidence="2" type="ORF">PS723_01985</name>
</gene>
<dbReference type="SUPFAM" id="SSF49879">
    <property type="entry name" value="SMAD/FHA domain"/>
    <property type="match status" value="1"/>
</dbReference>
<organism evidence="2 3">
    <name type="scientific">Pseudomonas fluorescens</name>
    <dbReference type="NCBI Taxonomy" id="294"/>
    <lineage>
        <taxon>Bacteria</taxon>
        <taxon>Pseudomonadati</taxon>
        <taxon>Pseudomonadota</taxon>
        <taxon>Gammaproteobacteria</taxon>
        <taxon>Pseudomonadales</taxon>
        <taxon>Pseudomonadaceae</taxon>
        <taxon>Pseudomonas</taxon>
    </lineage>
</organism>
<dbReference type="Gene3D" id="2.60.40.4150">
    <property type="entry name" value="Type VI secretion system, lipoprotein SciN"/>
    <property type="match status" value="1"/>
</dbReference>
<accession>A0A5E7C9T8</accession>
<evidence type="ECO:0000259" key="1">
    <source>
        <dbReference type="Pfam" id="PF00498"/>
    </source>
</evidence>
<dbReference type="InterPro" id="IPR000253">
    <property type="entry name" value="FHA_dom"/>
</dbReference>
<proteinExistence type="predicted"/>
<protein>
    <recommendedName>
        <fullName evidence="1">FHA domain-containing protein</fullName>
    </recommendedName>
</protein>
<dbReference type="EMBL" id="CABVHY010000008">
    <property type="protein sequence ID" value="VVN92501.1"/>
    <property type="molecule type" value="Genomic_DNA"/>
</dbReference>
<evidence type="ECO:0000313" key="3">
    <source>
        <dbReference type="Proteomes" id="UP000379480"/>
    </source>
</evidence>
<reference evidence="2 3" key="1">
    <citation type="submission" date="2019-09" db="EMBL/GenBank/DDBJ databases">
        <authorList>
            <person name="Chandra G."/>
            <person name="Truman W A."/>
        </authorList>
    </citation>
    <scope>NUCLEOTIDE SEQUENCE [LARGE SCALE GENOMIC DNA]</scope>
    <source>
        <strain evidence="2">PS723</strain>
    </source>
</reference>
<feature type="domain" description="FHA" evidence="1">
    <location>
        <begin position="37"/>
        <end position="102"/>
    </location>
</feature>